<evidence type="ECO:0000313" key="1">
    <source>
        <dbReference type="EMBL" id="NIH57188.1"/>
    </source>
</evidence>
<gene>
    <name evidence="1" type="ORF">FB473_001833</name>
</gene>
<dbReference type="Proteomes" id="UP000749311">
    <property type="component" value="Unassembled WGS sequence"/>
</dbReference>
<sequence>MRHVASTPGGDFADFDFSPRVFARALRKTDEHYPVSDHCEQALAAHRKRPTAPWYRSQKEHVTGWLNELDGPGAYNRKSRGLNARHFWNHFQCAPGLLWVAEALGEDVTVVRQASEAAQHEERAAARCAAVRKVIPWARVVELVLAQGVSPLAQQPRRSVGKRAS</sequence>
<keyword evidence="2" id="KW-1185">Reference proteome</keyword>
<protein>
    <submittedName>
        <fullName evidence="1">Uncharacterized protein</fullName>
    </submittedName>
</protein>
<reference evidence="1 2" key="1">
    <citation type="submission" date="2020-02" db="EMBL/GenBank/DDBJ databases">
        <title>Sequencing the genomes of 1000 actinobacteria strains.</title>
        <authorList>
            <person name="Klenk H.-P."/>
        </authorList>
    </citation>
    <scope>NUCLEOTIDE SEQUENCE [LARGE SCALE GENOMIC DNA]</scope>
    <source>
        <strain evidence="1 2">DSM 19609</strain>
    </source>
</reference>
<proteinExistence type="predicted"/>
<evidence type="ECO:0000313" key="2">
    <source>
        <dbReference type="Proteomes" id="UP000749311"/>
    </source>
</evidence>
<accession>A0ABX0SIN8</accession>
<organism evidence="1 2">
    <name type="scientific">Brooklawnia cerclae</name>
    <dbReference type="NCBI Taxonomy" id="349934"/>
    <lineage>
        <taxon>Bacteria</taxon>
        <taxon>Bacillati</taxon>
        <taxon>Actinomycetota</taxon>
        <taxon>Actinomycetes</taxon>
        <taxon>Propionibacteriales</taxon>
        <taxon>Propionibacteriaceae</taxon>
        <taxon>Brooklawnia</taxon>
    </lineage>
</organism>
<dbReference type="EMBL" id="JAAMOZ010000001">
    <property type="protein sequence ID" value="NIH57188.1"/>
    <property type="molecule type" value="Genomic_DNA"/>
</dbReference>
<name>A0ABX0SIN8_9ACTN</name>
<comment type="caution">
    <text evidence="1">The sequence shown here is derived from an EMBL/GenBank/DDBJ whole genome shotgun (WGS) entry which is preliminary data.</text>
</comment>